<gene>
    <name evidence="3" type="ORF">H1P_140029</name>
</gene>
<dbReference type="AlphaFoldDB" id="A0A563VLB9"/>
<evidence type="ECO:0000313" key="3">
    <source>
        <dbReference type="EMBL" id="VEP12246.1"/>
    </source>
</evidence>
<dbReference type="Gene3D" id="3.40.50.2000">
    <property type="entry name" value="Glycogen Phosphorylase B"/>
    <property type="match status" value="2"/>
</dbReference>
<dbReference type="PANTHER" id="PTHR46401">
    <property type="entry name" value="GLYCOSYLTRANSFERASE WBBK-RELATED"/>
    <property type="match status" value="1"/>
</dbReference>
<dbReference type="RefSeq" id="WP_144864042.1">
    <property type="nucleotide sequence ID" value="NZ_LR213776.1"/>
</dbReference>
<dbReference type="SUPFAM" id="SSF53756">
    <property type="entry name" value="UDP-Glycosyltransferase/glycogen phosphorylase"/>
    <property type="match status" value="1"/>
</dbReference>
<accession>A0A563VLB9</accession>
<dbReference type="CDD" id="cd03801">
    <property type="entry name" value="GT4_PimA-like"/>
    <property type="match status" value="1"/>
</dbReference>
<dbReference type="Pfam" id="PF00534">
    <property type="entry name" value="Glycos_transf_1"/>
    <property type="match status" value="1"/>
</dbReference>
<keyword evidence="1 3" id="KW-0808">Transferase</keyword>
<dbReference type="Proteomes" id="UP000320055">
    <property type="component" value="Unassembled WGS sequence"/>
</dbReference>
<dbReference type="GO" id="GO:0009103">
    <property type="term" value="P:lipopolysaccharide biosynthetic process"/>
    <property type="evidence" value="ECO:0007669"/>
    <property type="project" value="TreeGrafter"/>
</dbReference>
<sequence length="379" mass="42760">MKKKLIKVHLVCTGVGVINRGIETFARECFDGLKGADGLDIKLFKGAGAEKDCEYRLCNLSRNSQLADFLGKLIKRNGYVVEQLSSFLPLVGKIIQDRPDVIFYSEANLGYQLYHWRNLIGVPYKLVFSNGGPCFPPFSRTDHVQQVAPFYRDLALKSGEAPEKHSLVPYGINLPPGNPVYDTAIKTKIRQKLQLPLNRPIVLSVGWISSQHKRMDYVVSEVAALPQPRPYLVMLGHMDENSIPIVQLAEQKLGKANFTALSVPYEQVQEYYQAADVFVLGSLKEGFGRVYLEALINGLPSIVNDHPVMRYVLKEQGIFQDLSQSGTLTQTLAELIKQPQSAESMIKRREYVKNTFSWEALIPAYRNMFNHCLKTPAYF</sequence>
<evidence type="ECO:0000256" key="1">
    <source>
        <dbReference type="ARBA" id="ARBA00022679"/>
    </source>
</evidence>
<organism evidence="3 4">
    <name type="scientific">Hyella patelloides LEGE 07179</name>
    <dbReference type="NCBI Taxonomy" id="945734"/>
    <lineage>
        <taxon>Bacteria</taxon>
        <taxon>Bacillati</taxon>
        <taxon>Cyanobacteriota</taxon>
        <taxon>Cyanophyceae</taxon>
        <taxon>Pleurocapsales</taxon>
        <taxon>Hyellaceae</taxon>
        <taxon>Hyella</taxon>
    </lineage>
</organism>
<protein>
    <submittedName>
        <fullName evidence="3">Group 1 glycosyl transferase</fullName>
    </submittedName>
</protein>
<feature type="domain" description="Glycosyl transferase family 1" evidence="2">
    <location>
        <begin position="186"/>
        <end position="348"/>
    </location>
</feature>
<name>A0A563VLB9_9CYAN</name>
<evidence type="ECO:0000259" key="2">
    <source>
        <dbReference type="Pfam" id="PF00534"/>
    </source>
</evidence>
<proteinExistence type="predicted"/>
<reference evidence="3 4" key="1">
    <citation type="submission" date="2019-01" db="EMBL/GenBank/DDBJ databases">
        <authorList>
            <person name="Brito A."/>
        </authorList>
    </citation>
    <scope>NUCLEOTIDE SEQUENCE [LARGE SCALE GENOMIC DNA]</scope>
    <source>
        <strain evidence="3">1</strain>
    </source>
</reference>
<dbReference type="PANTHER" id="PTHR46401:SF2">
    <property type="entry name" value="GLYCOSYLTRANSFERASE WBBK-RELATED"/>
    <property type="match status" value="1"/>
</dbReference>
<dbReference type="OrthoDB" id="9802525at2"/>
<dbReference type="InterPro" id="IPR001296">
    <property type="entry name" value="Glyco_trans_1"/>
</dbReference>
<keyword evidence="4" id="KW-1185">Reference proteome</keyword>
<dbReference type="GO" id="GO:0016757">
    <property type="term" value="F:glycosyltransferase activity"/>
    <property type="evidence" value="ECO:0007669"/>
    <property type="project" value="InterPro"/>
</dbReference>
<evidence type="ECO:0000313" key="4">
    <source>
        <dbReference type="Proteomes" id="UP000320055"/>
    </source>
</evidence>
<dbReference type="EMBL" id="CAACVJ010000046">
    <property type="protein sequence ID" value="VEP12246.1"/>
    <property type="molecule type" value="Genomic_DNA"/>
</dbReference>